<keyword evidence="1" id="KW-0732">Signal</keyword>
<dbReference type="PIRSF" id="PIRSF029811">
    <property type="entry name" value="UCP029811"/>
    <property type="match status" value="1"/>
</dbReference>
<dbReference type="PANTHER" id="PTHR34406">
    <property type="entry name" value="PROTEIN YCEI"/>
    <property type="match status" value="1"/>
</dbReference>
<dbReference type="RefSeq" id="WP_164652596.1">
    <property type="nucleotide sequence ID" value="NZ_JAAIJR010000014.1"/>
</dbReference>
<evidence type="ECO:0000313" key="3">
    <source>
        <dbReference type="EMBL" id="NEX19695.1"/>
    </source>
</evidence>
<dbReference type="Pfam" id="PF04264">
    <property type="entry name" value="YceI"/>
    <property type="match status" value="1"/>
</dbReference>
<evidence type="ECO:0000313" key="4">
    <source>
        <dbReference type="Proteomes" id="UP000471640"/>
    </source>
</evidence>
<dbReference type="InterPro" id="IPR027016">
    <property type="entry name" value="UCP029811"/>
</dbReference>
<dbReference type="SUPFAM" id="SSF101874">
    <property type="entry name" value="YceI-like"/>
    <property type="match status" value="1"/>
</dbReference>
<dbReference type="EMBL" id="JAAIJR010000014">
    <property type="protein sequence ID" value="NEX19695.1"/>
    <property type="molecule type" value="Genomic_DNA"/>
</dbReference>
<dbReference type="InterPro" id="IPR007372">
    <property type="entry name" value="Lipid/polyisoprenoid-bd_YceI"/>
</dbReference>
<reference evidence="4" key="1">
    <citation type="journal article" date="2020" name="Microbiol. Resour. Announc.">
        <title>Draft Genome Sequences of Thiorhodococcus mannitoliphagus and Thiorhodococcus minor, Purple Sulfur Photosynthetic Bacteria in the Gammaproteobacterial Family Chromatiaceae.</title>
        <authorList>
            <person name="Aviles F.A."/>
            <person name="Meyer T.E."/>
            <person name="Kyndt J.A."/>
        </authorList>
    </citation>
    <scope>NUCLEOTIDE SEQUENCE [LARGE SCALE GENOMIC DNA]</scope>
    <source>
        <strain evidence="4">DSM 18266</strain>
    </source>
</reference>
<dbReference type="AlphaFoldDB" id="A0A6P1DVM1"/>
<feature type="signal peptide" evidence="1">
    <location>
        <begin position="1"/>
        <end position="21"/>
    </location>
</feature>
<dbReference type="Gene3D" id="2.40.128.110">
    <property type="entry name" value="Lipid/polyisoprenoid-binding, YceI-like"/>
    <property type="match status" value="1"/>
</dbReference>
<dbReference type="InterPro" id="IPR036761">
    <property type="entry name" value="TTHA0802/YceI-like_sf"/>
</dbReference>
<proteinExistence type="predicted"/>
<comment type="caution">
    <text evidence="3">The sequence shown here is derived from an EMBL/GenBank/DDBJ whole genome shotgun (WGS) entry which is preliminary data.</text>
</comment>
<protein>
    <submittedName>
        <fullName evidence="3">YceI family protein</fullName>
    </submittedName>
</protein>
<reference evidence="3 4" key="2">
    <citation type="submission" date="2020-02" db="EMBL/GenBank/DDBJ databases">
        <title>Genome sequences of Thiorhodococcus mannitoliphagus and Thiorhodococcus minor, purple sulfur photosynthetic bacteria in the gammaproteobacterial family, Chromatiaceae.</title>
        <authorList>
            <person name="Aviles F.A."/>
            <person name="Meyer T.E."/>
            <person name="Kyndt J.A."/>
        </authorList>
    </citation>
    <scope>NUCLEOTIDE SEQUENCE [LARGE SCALE GENOMIC DNA]</scope>
    <source>
        <strain evidence="3 4">DSM 18266</strain>
    </source>
</reference>
<dbReference type="SMART" id="SM00867">
    <property type="entry name" value="YceI"/>
    <property type="match status" value="1"/>
</dbReference>
<accession>A0A6P1DVM1</accession>
<dbReference type="PANTHER" id="PTHR34406:SF1">
    <property type="entry name" value="PROTEIN YCEI"/>
    <property type="match status" value="1"/>
</dbReference>
<gene>
    <name evidence="3" type="ORF">G3480_05095</name>
</gene>
<dbReference type="Proteomes" id="UP000471640">
    <property type="component" value="Unassembled WGS sequence"/>
</dbReference>
<sequence>MYKSLLPLALLASLVSAPTLADWSLDPARSAVTYVTIKAKDVAENNSFTEMQGSIDSSGQAEVSLMLDSVETLVPIRNERMREILFQTTDYKEATLTAKVDPEAITALGVGEMTQIAAEGNLTLHGKTQPMTLSIRVAKLDDATLLVATTKPLLVDAAKFGLGDGVEKLREIAGLDSISDAVPVTFVVTFVSTPAAAQ</sequence>
<feature type="chain" id="PRO_5026801742" evidence="1">
    <location>
        <begin position="22"/>
        <end position="198"/>
    </location>
</feature>
<evidence type="ECO:0000256" key="1">
    <source>
        <dbReference type="SAM" id="SignalP"/>
    </source>
</evidence>
<evidence type="ECO:0000259" key="2">
    <source>
        <dbReference type="SMART" id="SM00867"/>
    </source>
</evidence>
<keyword evidence="4" id="KW-1185">Reference proteome</keyword>
<name>A0A6P1DVM1_9GAMM</name>
<organism evidence="3 4">
    <name type="scientific">Thiorhodococcus mannitoliphagus</name>
    <dbReference type="NCBI Taxonomy" id="329406"/>
    <lineage>
        <taxon>Bacteria</taxon>
        <taxon>Pseudomonadati</taxon>
        <taxon>Pseudomonadota</taxon>
        <taxon>Gammaproteobacteria</taxon>
        <taxon>Chromatiales</taxon>
        <taxon>Chromatiaceae</taxon>
        <taxon>Thiorhodococcus</taxon>
    </lineage>
</organism>
<feature type="domain" description="Lipid/polyisoprenoid-binding YceI-like" evidence="2">
    <location>
        <begin position="22"/>
        <end position="191"/>
    </location>
</feature>